<dbReference type="SMART" id="SM00710">
    <property type="entry name" value="PbH1"/>
    <property type="match status" value="5"/>
</dbReference>
<dbReference type="EMBL" id="JBBPBK010000008">
    <property type="protein sequence ID" value="KAK9279293.1"/>
    <property type="molecule type" value="Genomic_DNA"/>
</dbReference>
<evidence type="ECO:0000256" key="3">
    <source>
        <dbReference type="ARBA" id="ARBA00022512"/>
    </source>
</evidence>
<dbReference type="AlphaFoldDB" id="A0AAP0WX78"/>
<evidence type="ECO:0000256" key="4">
    <source>
        <dbReference type="ARBA" id="ARBA00022525"/>
    </source>
</evidence>
<dbReference type="InterPro" id="IPR012334">
    <property type="entry name" value="Pectin_lyas_fold"/>
</dbReference>
<dbReference type="SUPFAM" id="SSF51126">
    <property type="entry name" value="Pectin lyase-like"/>
    <property type="match status" value="1"/>
</dbReference>
<accession>A0AAP0WX78</accession>
<dbReference type="Proteomes" id="UP001415857">
    <property type="component" value="Unassembled WGS sequence"/>
</dbReference>
<dbReference type="Pfam" id="PF00295">
    <property type="entry name" value="Glyco_hydro_28"/>
    <property type="match status" value="1"/>
</dbReference>
<dbReference type="GO" id="GO:0004650">
    <property type="term" value="F:polygalacturonase activity"/>
    <property type="evidence" value="ECO:0007669"/>
    <property type="project" value="InterPro"/>
</dbReference>
<sequence length="411" mass="43271">MVFSCDPFNCFVHRMDILAIFLVFYLCSSGLGNPLVDGAPVTLNIVNFGAIGNGKTDDTNAFIKAWQALCGATGVGGTPTLIVPPGKTFLLRPVSFLGPCKSPSVHVQVLGTLIAPNTLNAWTNCNGNGWLTFSNIGNLIIDGNGLINGQGSIWWTNKTSHINALKINNCNNFQLSGLNHQDSPRNHISLGGSNGATISNLRINAPQNSPNTDGIDISSSTKVNIRDCIIKTGDDCIALNNGTSFVNITRVACGPGHGISVGSLGRNGAFETVEEVHVLNCSFTETLNGGRIKTWQGGSGFARKITFEQITLSASQNPIIIDQYYCNGRNCAPAGKSGVQISDVTFSGVQGTSATKQAITLNCEKKLGCTNIILKQINISSSIPGQQLFAACINAQGSAVATIPSVPCLLK</sequence>
<keyword evidence="11" id="KW-1185">Reference proteome</keyword>
<evidence type="ECO:0000256" key="2">
    <source>
        <dbReference type="ARBA" id="ARBA00008834"/>
    </source>
</evidence>
<evidence type="ECO:0000256" key="6">
    <source>
        <dbReference type="ARBA" id="ARBA00023295"/>
    </source>
</evidence>
<protein>
    <recommendedName>
        <fullName evidence="12">Polygalacturonase</fullName>
    </recommendedName>
</protein>
<dbReference type="InterPro" id="IPR006626">
    <property type="entry name" value="PbH1"/>
</dbReference>
<comment type="caution">
    <text evidence="10">The sequence shown here is derived from an EMBL/GenBank/DDBJ whole genome shotgun (WGS) entry which is preliminary data.</text>
</comment>
<name>A0AAP0WX78_LIQFO</name>
<dbReference type="InterPro" id="IPR000743">
    <property type="entry name" value="Glyco_hydro_28"/>
</dbReference>
<dbReference type="PANTHER" id="PTHR31375">
    <property type="match status" value="1"/>
</dbReference>
<evidence type="ECO:0000256" key="1">
    <source>
        <dbReference type="ARBA" id="ARBA00004191"/>
    </source>
</evidence>
<organism evidence="10 11">
    <name type="scientific">Liquidambar formosana</name>
    <name type="common">Formosan gum</name>
    <dbReference type="NCBI Taxonomy" id="63359"/>
    <lineage>
        <taxon>Eukaryota</taxon>
        <taxon>Viridiplantae</taxon>
        <taxon>Streptophyta</taxon>
        <taxon>Embryophyta</taxon>
        <taxon>Tracheophyta</taxon>
        <taxon>Spermatophyta</taxon>
        <taxon>Magnoliopsida</taxon>
        <taxon>eudicotyledons</taxon>
        <taxon>Gunneridae</taxon>
        <taxon>Pentapetalae</taxon>
        <taxon>Saxifragales</taxon>
        <taxon>Altingiaceae</taxon>
        <taxon>Liquidambar</taxon>
    </lineage>
</organism>
<feature type="active site" evidence="8">
    <location>
        <position position="257"/>
    </location>
</feature>
<dbReference type="GO" id="GO:0005975">
    <property type="term" value="P:carbohydrate metabolic process"/>
    <property type="evidence" value="ECO:0007669"/>
    <property type="project" value="InterPro"/>
</dbReference>
<keyword evidence="3" id="KW-0134">Cell wall</keyword>
<dbReference type="GO" id="GO:0071555">
    <property type="term" value="P:cell wall organization"/>
    <property type="evidence" value="ECO:0007669"/>
    <property type="project" value="UniProtKB-KW"/>
</dbReference>
<evidence type="ECO:0000256" key="7">
    <source>
        <dbReference type="ARBA" id="ARBA00023316"/>
    </source>
</evidence>
<dbReference type="Gene3D" id="2.160.20.10">
    <property type="entry name" value="Single-stranded right-handed beta-helix, Pectin lyase-like"/>
    <property type="match status" value="1"/>
</dbReference>
<evidence type="ECO:0000256" key="8">
    <source>
        <dbReference type="PROSITE-ProRule" id="PRU10052"/>
    </source>
</evidence>
<reference evidence="10 11" key="1">
    <citation type="journal article" date="2024" name="Plant J.">
        <title>Genome sequences and population genomics reveal climatic adaptation and genomic divergence between two closely related sweetgum species.</title>
        <authorList>
            <person name="Xu W.Q."/>
            <person name="Ren C.Q."/>
            <person name="Zhang X.Y."/>
            <person name="Comes H.P."/>
            <person name="Liu X.H."/>
            <person name="Li Y.G."/>
            <person name="Kettle C.J."/>
            <person name="Jalonen R."/>
            <person name="Gaisberger H."/>
            <person name="Ma Y.Z."/>
            <person name="Qiu Y.X."/>
        </authorList>
    </citation>
    <scope>NUCLEOTIDE SEQUENCE [LARGE SCALE GENOMIC DNA]</scope>
    <source>
        <strain evidence="10">Hangzhou</strain>
    </source>
</reference>
<evidence type="ECO:0000256" key="5">
    <source>
        <dbReference type="ARBA" id="ARBA00022801"/>
    </source>
</evidence>
<gene>
    <name evidence="10" type="ORF">L1049_012972</name>
</gene>
<evidence type="ECO:0000313" key="11">
    <source>
        <dbReference type="Proteomes" id="UP001415857"/>
    </source>
</evidence>
<evidence type="ECO:0008006" key="12">
    <source>
        <dbReference type="Google" id="ProtNLM"/>
    </source>
</evidence>
<dbReference type="InterPro" id="IPR011050">
    <property type="entry name" value="Pectin_lyase_fold/virulence"/>
</dbReference>
<dbReference type="PROSITE" id="PS00502">
    <property type="entry name" value="POLYGALACTURONASE"/>
    <property type="match status" value="1"/>
</dbReference>
<keyword evidence="4" id="KW-0964">Secreted</keyword>
<keyword evidence="6 9" id="KW-0326">Glycosidase</keyword>
<evidence type="ECO:0000313" key="10">
    <source>
        <dbReference type="EMBL" id="KAK9279293.1"/>
    </source>
</evidence>
<comment type="subcellular location">
    <subcellularLocation>
        <location evidence="1">Secreted</location>
        <location evidence="1">Cell wall</location>
    </subcellularLocation>
</comment>
<comment type="similarity">
    <text evidence="2 9">Belongs to the glycosyl hydrolase 28 family.</text>
</comment>
<evidence type="ECO:0000256" key="9">
    <source>
        <dbReference type="RuleBase" id="RU361169"/>
    </source>
</evidence>
<keyword evidence="7" id="KW-0961">Cell wall biogenesis/degradation</keyword>
<keyword evidence="5 9" id="KW-0378">Hydrolase</keyword>
<proteinExistence type="inferred from homology"/>